<evidence type="ECO:0000259" key="10">
    <source>
        <dbReference type="PROSITE" id="PS50826"/>
    </source>
</evidence>
<keyword evidence="11" id="KW-1185">Reference proteome</keyword>
<dbReference type="Gene3D" id="1.20.58.900">
    <property type="match status" value="1"/>
</dbReference>
<dbReference type="GeneID" id="108567084"/>
<evidence type="ECO:0000256" key="1">
    <source>
        <dbReference type="ARBA" id="ARBA00004603"/>
    </source>
</evidence>
<evidence type="ECO:0000256" key="2">
    <source>
        <dbReference type="ARBA" id="ARBA00022553"/>
    </source>
</evidence>
<evidence type="ECO:0000256" key="5">
    <source>
        <dbReference type="ARBA" id="ARBA00022753"/>
    </source>
</evidence>
<keyword evidence="8" id="KW-0072">Autophagy</keyword>
<dbReference type="Proteomes" id="UP000695000">
    <property type="component" value="Unplaced"/>
</dbReference>
<dbReference type="CDD" id="cd17679">
    <property type="entry name" value="RUN_PLEKHM1"/>
    <property type="match status" value="1"/>
</dbReference>
<evidence type="ECO:0000313" key="12">
    <source>
        <dbReference type="RefSeq" id="XP_017782822.1"/>
    </source>
</evidence>
<feature type="compositionally biased region" description="Polar residues" evidence="9">
    <location>
        <begin position="274"/>
        <end position="305"/>
    </location>
</feature>
<dbReference type="PROSITE" id="PS50826">
    <property type="entry name" value="RUN"/>
    <property type="match status" value="1"/>
</dbReference>
<evidence type="ECO:0000256" key="8">
    <source>
        <dbReference type="ARBA" id="ARBA00023006"/>
    </source>
</evidence>
<sequence length="630" mass="71657">MQAFMKSVKATNNSRQSAIKSSITTQLSETVKDIQLCSIEEGDSLEAKNNLCSVIEAIFLHGLKDSIAHRFRKAISDVDQRPEPNFWSPLLIILHRESIEQIQQLKQITTDIGHCRAWIRLSLNEALLSSYLMTIRQNPSALKSYYNTFAYIRDIDELEVAQKYIEGIESIDLELPYNNSLLNSWPVPTLLLAGIWSPTLRTCPISSGVDVAQSMQATSSANSETSSITSLMSQSSGIGQMIHLNEDEALKIILAKHSQKREREDNQMVPEKLSTPSESESEDQSGQAAAQGNSLNRQTGWSFDENNTESEKTEPTEPLDNAKSMEHSFNALVENSYNMLAGTHIRTPDFREVWQKLESSTEKPQEPQPIVVKDVPPPRNQPLILANNVSVIAKELGLDNQDYKCATCKDDISFVVKSYVCALTGEYFCGTCISKDEIPIPARIIHNWDFKVYQVSEKALKYIEEIKDHPVIDFKTANPYIYTAVEEMAKLQILRNQLNYLRAYLYTCREPIIEELQKQMWPREYMYEHIHQYSISDLMQVKDGSLAEQLAKVVQFGTDHVLNCWLCSQKGFLCEICNLSKPLFPFDTRNVYRCNLCSGVFHKTCQDSLKPCPRCKRKKDREDAPLHDAE</sequence>
<keyword evidence="6" id="KW-0863">Zinc-finger</keyword>
<dbReference type="InterPro" id="IPR037213">
    <property type="entry name" value="Run_dom_sf"/>
</dbReference>
<feature type="domain" description="RUN" evidence="10">
    <location>
        <begin position="42"/>
        <end position="180"/>
    </location>
</feature>
<dbReference type="InterPro" id="IPR051366">
    <property type="entry name" value="DEF8"/>
</dbReference>
<dbReference type="InterPro" id="IPR047326">
    <property type="entry name" value="RUN_PLEKHM1"/>
</dbReference>
<comment type="subcellular location">
    <subcellularLocation>
        <location evidence="1">Late endosome</location>
    </subcellularLocation>
</comment>
<evidence type="ECO:0000256" key="7">
    <source>
        <dbReference type="ARBA" id="ARBA00022833"/>
    </source>
</evidence>
<evidence type="ECO:0000313" key="11">
    <source>
        <dbReference type="Proteomes" id="UP000695000"/>
    </source>
</evidence>
<organism evidence="11 12">
    <name type="scientific">Nicrophorus vespilloides</name>
    <name type="common">Boreal carrion beetle</name>
    <dbReference type="NCBI Taxonomy" id="110193"/>
    <lineage>
        <taxon>Eukaryota</taxon>
        <taxon>Metazoa</taxon>
        <taxon>Ecdysozoa</taxon>
        <taxon>Arthropoda</taxon>
        <taxon>Hexapoda</taxon>
        <taxon>Insecta</taxon>
        <taxon>Pterygota</taxon>
        <taxon>Neoptera</taxon>
        <taxon>Endopterygota</taxon>
        <taxon>Coleoptera</taxon>
        <taxon>Polyphaga</taxon>
        <taxon>Staphyliniformia</taxon>
        <taxon>Silphidae</taxon>
        <taxon>Nicrophorinae</taxon>
        <taxon>Nicrophorus</taxon>
    </lineage>
</organism>
<proteinExistence type="predicted"/>
<dbReference type="SMART" id="SM01175">
    <property type="entry name" value="DUF4206"/>
    <property type="match status" value="1"/>
</dbReference>
<evidence type="ECO:0000256" key="9">
    <source>
        <dbReference type="SAM" id="MobiDB-lite"/>
    </source>
</evidence>
<feature type="region of interest" description="Disordered" evidence="9">
    <location>
        <begin position="257"/>
        <end position="322"/>
    </location>
</feature>
<dbReference type="SUPFAM" id="SSF140741">
    <property type="entry name" value="RUN domain-like"/>
    <property type="match status" value="1"/>
</dbReference>
<dbReference type="Pfam" id="PF13901">
    <property type="entry name" value="RH_dom"/>
    <property type="match status" value="1"/>
</dbReference>
<dbReference type="PANTHER" id="PTHR12326">
    <property type="entry name" value="PLECKSTRIN HOMOLOGY DOMAIN CONTAINING PROTEIN"/>
    <property type="match status" value="1"/>
</dbReference>
<dbReference type="RefSeq" id="XP_017782822.1">
    <property type="nucleotide sequence ID" value="XM_017927333.1"/>
</dbReference>
<evidence type="ECO:0000256" key="4">
    <source>
        <dbReference type="ARBA" id="ARBA00022737"/>
    </source>
</evidence>
<keyword evidence="2" id="KW-0597">Phosphoprotein</keyword>
<accession>A0ABM1N7M2</accession>
<dbReference type="SMART" id="SM00593">
    <property type="entry name" value="RUN"/>
    <property type="match status" value="1"/>
</dbReference>
<keyword evidence="4" id="KW-0677">Repeat</keyword>
<protein>
    <submittedName>
        <fullName evidence="12">Pleckstrin homology domain-containing family M member 1</fullName>
    </submittedName>
</protein>
<evidence type="ECO:0000256" key="3">
    <source>
        <dbReference type="ARBA" id="ARBA00022723"/>
    </source>
</evidence>
<dbReference type="PANTHER" id="PTHR12326:SF12">
    <property type="entry name" value="PLECKSTRIN HOMOLOGY AND RUN DOMAIN CONTAINING M1"/>
    <property type="match status" value="1"/>
</dbReference>
<gene>
    <name evidence="12" type="primary">LOC108567084</name>
</gene>
<reference evidence="12" key="1">
    <citation type="submission" date="2025-08" db="UniProtKB">
        <authorList>
            <consortium name="RefSeq"/>
        </authorList>
    </citation>
    <scope>IDENTIFICATION</scope>
    <source>
        <tissue evidence="12">Whole Larva</tissue>
    </source>
</reference>
<keyword evidence="7" id="KW-0862">Zinc</keyword>
<dbReference type="InterPro" id="IPR004012">
    <property type="entry name" value="Run_dom"/>
</dbReference>
<evidence type="ECO:0000256" key="6">
    <source>
        <dbReference type="ARBA" id="ARBA00022771"/>
    </source>
</evidence>
<dbReference type="Pfam" id="PF02759">
    <property type="entry name" value="RUN"/>
    <property type="match status" value="1"/>
</dbReference>
<dbReference type="InterPro" id="IPR025258">
    <property type="entry name" value="RH_dom"/>
</dbReference>
<name>A0ABM1N7M2_NICVS</name>
<keyword evidence="3" id="KW-0479">Metal-binding</keyword>
<keyword evidence="5" id="KW-0967">Endosome</keyword>